<keyword evidence="6" id="KW-1185">Reference proteome</keyword>
<protein>
    <submittedName>
        <fullName evidence="5">Slipin family protein</fullName>
    </submittedName>
</protein>
<keyword evidence="3" id="KW-0732">Signal</keyword>
<comment type="caution">
    <text evidence="5">The sequence shown here is derived from an EMBL/GenBank/DDBJ whole genome shotgun (WGS) entry which is preliminary data.</text>
</comment>
<dbReference type="CDD" id="cd13775">
    <property type="entry name" value="SPFH_eoslipins_u3"/>
    <property type="match status" value="1"/>
</dbReference>
<keyword evidence="2" id="KW-1133">Transmembrane helix</keyword>
<feature type="signal peptide" evidence="3">
    <location>
        <begin position="1"/>
        <end position="24"/>
    </location>
</feature>
<dbReference type="SUPFAM" id="SSF117892">
    <property type="entry name" value="Band 7/SPFH domain"/>
    <property type="match status" value="1"/>
</dbReference>
<keyword evidence="2" id="KW-0812">Transmembrane</keyword>
<dbReference type="Gene3D" id="3.30.479.30">
    <property type="entry name" value="Band 7 domain"/>
    <property type="match status" value="1"/>
</dbReference>
<keyword evidence="2" id="KW-0472">Membrane</keyword>
<dbReference type="Gene3D" id="6.10.250.2090">
    <property type="match status" value="1"/>
</dbReference>
<reference evidence="5 6" key="1">
    <citation type="submission" date="2023-05" db="EMBL/GenBank/DDBJ databases">
        <title>Gordonibacter KGMB12511T sp. nov., isolated from faeces of healthy Korean.</title>
        <authorList>
            <person name="Kim H.S."/>
            <person name="Kim J.-S."/>
            <person name="Suh M.K."/>
            <person name="Eom M.K."/>
            <person name="Do H.E."/>
            <person name="Lee J.-S."/>
        </authorList>
    </citation>
    <scope>NUCLEOTIDE SEQUENCE [LARGE SCALE GENOMIC DNA]</scope>
    <source>
        <strain evidence="5 6">KGMB12511</strain>
    </source>
</reference>
<dbReference type="InterPro" id="IPR001972">
    <property type="entry name" value="Stomatin_HflK_fam"/>
</dbReference>
<dbReference type="Proteomes" id="UP001232750">
    <property type="component" value="Unassembled WGS sequence"/>
</dbReference>
<evidence type="ECO:0000256" key="2">
    <source>
        <dbReference type="SAM" id="Phobius"/>
    </source>
</evidence>
<name>A0ABT7DJU9_9ACTN</name>
<dbReference type="EMBL" id="JASJEU010000005">
    <property type="protein sequence ID" value="MDJ1649672.1"/>
    <property type="molecule type" value="Genomic_DNA"/>
</dbReference>
<feature type="domain" description="Band 7" evidence="4">
    <location>
        <begin position="102"/>
        <end position="260"/>
    </location>
</feature>
<feature type="transmembrane region" description="Helical" evidence="2">
    <location>
        <begin position="85"/>
        <end position="108"/>
    </location>
</feature>
<organism evidence="5 6">
    <name type="scientific">Gordonibacter faecis</name>
    <dbReference type="NCBI Taxonomy" id="3047475"/>
    <lineage>
        <taxon>Bacteria</taxon>
        <taxon>Bacillati</taxon>
        <taxon>Actinomycetota</taxon>
        <taxon>Coriobacteriia</taxon>
        <taxon>Eggerthellales</taxon>
        <taxon>Eggerthellaceae</taxon>
        <taxon>Gordonibacter</taxon>
    </lineage>
</organism>
<evidence type="ECO:0000259" key="4">
    <source>
        <dbReference type="SMART" id="SM00244"/>
    </source>
</evidence>
<feature type="transmembrane region" description="Helical" evidence="2">
    <location>
        <begin position="59"/>
        <end position="78"/>
    </location>
</feature>
<sequence length="342" mass="36512">MKRNKNGDASTAASAFHAAGGSAAAGGGAPAQATGATMPWSAGGAHLNTGRPRASRNGAVVFALVVFVVAATLVLAVAHFALGRIGLAAILVAALAGWLASSSIHIVLEWEKAVVLRLGKFNRVAGPGVVFTWPIVEFYTLRIDQRVSATYFGAEETLTSDLVPINVDAVLFWMVWSAKSATVEVEDYASAVSWIAQTAMRKAIGRATVAEVATRRDQLDEELKEAIEEKLNPWGITIIDVEIRDIVVPKELQEAMAIEAVAERERNARMVLAEAEKDISEMLKDASEVYDGDQDALRLRTMHLAYESVKHSGGTLVVPSAFSEGFVEQKPAAHDTPSSSTN</sequence>
<evidence type="ECO:0000256" key="3">
    <source>
        <dbReference type="SAM" id="SignalP"/>
    </source>
</evidence>
<dbReference type="InterPro" id="IPR043202">
    <property type="entry name" value="Band-7_stomatin-like"/>
</dbReference>
<dbReference type="Pfam" id="PF01145">
    <property type="entry name" value="Band_7"/>
    <property type="match status" value="1"/>
</dbReference>
<evidence type="ECO:0000313" key="5">
    <source>
        <dbReference type="EMBL" id="MDJ1649672.1"/>
    </source>
</evidence>
<dbReference type="PANTHER" id="PTHR10264">
    <property type="entry name" value="BAND 7 PROTEIN-RELATED"/>
    <property type="match status" value="1"/>
</dbReference>
<dbReference type="InterPro" id="IPR001107">
    <property type="entry name" value="Band_7"/>
</dbReference>
<dbReference type="PANTHER" id="PTHR10264:SF19">
    <property type="entry name" value="AT06885P-RELATED"/>
    <property type="match status" value="1"/>
</dbReference>
<dbReference type="SMART" id="SM00244">
    <property type="entry name" value="PHB"/>
    <property type="match status" value="1"/>
</dbReference>
<evidence type="ECO:0000313" key="6">
    <source>
        <dbReference type="Proteomes" id="UP001232750"/>
    </source>
</evidence>
<feature type="chain" id="PRO_5047295653" evidence="3">
    <location>
        <begin position="25"/>
        <end position="342"/>
    </location>
</feature>
<dbReference type="PRINTS" id="PR00721">
    <property type="entry name" value="STOMATIN"/>
</dbReference>
<gene>
    <name evidence="5" type="ORF">QNJ86_02560</name>
</gene>
<dbReference type="InterPro" id="IPR036013">
    <property type="entry name" value="Band_7/SPFH_dom_sf"/>
</dbReference>
<accession>A0ABT7DJU9</accession>
<comment type="similarity">
    <text evidence="1">Belongs to the band 7/mec-2 family.</text>
</comment>
<proteinExistence type="inferred from homology"/>
<evidence type="ECO:0000256" key="1">
    <source>
        <dbReference type="ARBA" id="ARBA00008164"/>
    </source>
</evidence>